<sequence length="107" mass="12154">MSFETAIEQWREGERVLAAAPEQEQPALLRVEEALVAELRRRLGGAFTVDELVEFYEQDSSWCMELALRLEPELPSAWDARIADAAFARYVRGAVDFAGGRRLEQKP</sequence>
<accession>A0A6J6A246</accession>
<dbReference type="AlphaFoldDB" id="A0A6J6A246"/>
<organism evidence="1">
    <name type="scientific">freshwater metagenome</name>
    <dbReference type="NCBI Taxonomy" id="449393"/>
    <lineage>
        <taxon>unclassified sequences</taxon>
        <taxon>metagenomes</taxon>
        <taxon>ecological metagenomes</taxon>
    </lineage>
</organism>
<reference evidence="1" key="1">
    <citation type="submission" date="2020-05" db="EMBL/GenBank/DDBJ databases">
        <authorList>
            <person name="Chiriac C."/>
            <person name="Salcher M."/>
            <person name="Ghai R."/>
            <person name="Kavagutti S V."/>
        </authorList>
    </citation>
    <scope>NUCLEOTIDE SEQUENCE</scope>
</reference>
<gene>
    <name evidence="1" type="ORF">UFOPK3547_01732</name>
</gene>
<protein>
    <submittedName>
        <fullName evidence="1">Unannotated protein</fullName>
    </submittedName>
</protein>
<proteinExistence type="predicted"/>
<evidence type="ECO:0000313" key="1">
    <source>
        <dbReference type="EMBL" id="CAB4347566.1"/>
    </source>
</evidence>
<dbReference type="EMBL" id="CAESAN010000219">
    <property type="protein sequence ID" value="CAB4347566.1"/>
    <property type="molecule type" value="Genomic_DNA"/>
</dbReference>
<name>A0A6J6A246_9ZZZZ</name>